<dbReference type="Pfam" id="PF03992">
    <property type="entry name" value="ABM"/>
    <property type="match status" value="1"/>
</dbReference>
<feature type="domain" description="ABM" evidence="1">
    <location>
        <begin position="66"/>
        <end position="158"/>
    </location>
</feature>
<accession>A0A265N904</accession>
<dbReference type="InterPro" id="IPR011008">
    <property type="entry name" value="Dimeric_a/b-barrel"/>
</dbReference>
<reference evidence="2 3" key="1">
    <citation type="submission" date="2017-08" db="EMBL/GenBank/DDBJ databases">
        <title>Virgibacillus indicus sp. nov. and Virgibacillus profoundi sp. nov, two moderately halophilic bacteria isolated from marine sediment by using the Microfluidic Streak Plate.</title>
        <authorList>
            <person name="Xu B."/>
            <person name="Hu B."/>
            <person name="Wang J."/>
            <person name="Zhu Y."/>
            <person name="Huang L."/>
            <person name="Du W."/>
            <person name="Huang Y."/>
        </authorList>
    </citation>
    <scope>NUCLEOTIDE SEQUENCE [LARGE SCALE GENOMIC DNA]</scope>
    <source>
        <strain evidence="2 3">IO3-P2-C2</strain>
    </source>
</reference>
<organism evidence="2 3">
    <name type="scientific">Virgibacillus indicus</name>
    <dbReference type="NCBI Taxonomy" id="2024554"/>
    <lineage>
        <taxon>Bacteria</taxon>
        <taxon>Bacillati</taxon>
        <taxon>Bacillota</taxon>
        <taxon>Bacilli</taxon>
        <taxon>Bacillales</taxon>
        <taxon>Bacillaceae</taxon>
        <taxon>Virgibacillus</taxon>
    </lineage>
</organism>
<dbReference type="PANTHER" id="PTHR34474">
    <property type="entry name" value="SIGNAL TRANSDUCTION PROTEIN TRAP"/>
    <property type="match status" value="1"/>
</dbReference>
<dbReference type="SUPFAM" id="SSF54909">
    <property type="entry name" value="Dimeric alpha+beta barrel"/>
    <property type="match status" value="1"/>
</dbReference>
<keyword evidence="2" id="KW-0503">Monooxygenase</keyword>
<dbReference type="InterPro" id="IPR050404">
    <property type="entry name" value="Heme-degrading_MO"/>
</dbReference>
<gene>
    <name evidence="2" type="ORF">CIL03_14655</name>
</gene>
<dbReference type="PROSITE" id="PS51725">
    <property type="entry name" value="ABM"/>
    <property type="match status" value="1"/>
</dbReference>
<name>A0A265N904_9BACI</name>
<dbReference type="PANTHER" id="PTHR34474:SF2">
    <property type="entry name" value="SIGNAL TRANSDUCTION PROTEIN TRAP"/>
    <property type="match status" value="1"/>
</dbReference>
<comment type="caution">
    <text evidence="2">The sequence shown here is derived from an EMBL/GenBank/DDBJ whole genome shotgun (WGS) entry which is preliminary data.</text>
</comment>
<proteinExistence type="predicted"/>
<dbReference type="AlphaFoldDB" id="A0A265N904"/>
<dbReference type="Proteomes" id="UP000216498">
    <property type="component" value="Unassembled WGS sequence"/>
</dbReference>
<evidence type="ECO:0000259" key="1">
    <source>
        <dbReference type="PROSITE" id="PS51725"/>
    </source>
</evidence>
<sequence>MKAFMTNGTVNFLEKLEDKHSAIDFFLMTSNSGALAYYESEGKSVFSAGRNYEIVIQSGNIQKDGYVVMNNIPVTEDGRAPFEDRFKQRENEMDMMPGFQAFRLLRPLKGNTYVVFTQWASIQDFENWKNSEHFKKAHKGQATKPPAYAADRPFLTEYHMLKKEE</sequence>
<dbReference type="GO" id="GO:0004497">
    <property type="term" value="F:monooxygenase activity"/>
    <property type="evidence" value="ECO:0007669"/>
    <property type="project" value="UniProtKB-KW"/>
</dbReference>
<dbReference type="Gene3D" id="3.30.70.100">
    <property type="match status" value="1"/>
</dbReference>
<evidence type="ECO:0000313" key="3">
    <source>
        <dbReference type="Proteomes" id="UP000216498"/>
    </source>
</evidence>
<keyword evidence="2" id="KW-0560">Oxidoreductase</keyword>
<evidence type="ECO:0000313" key="2">
    <source>
        <dbReference type="EMBL" id="OZU87939.1"/>
    </source>
</evidence>
<dbReference type="OrthoDB" id="2352283at2"/>
<dbReference type="RefSeq" id="WP_094886627.1">
    <property type="nucleotide sequence ID" value="NZ_NPMS01000007.1"/>
</dbReference>
<keyword evidence="3" id="KW-1185">Reference proteome</keyword>
<dbReference type="EMBL" id="NPMS01000007">
    <property type="protein sequence ID" value="OZU87939.1"/>
    <property type="molecule type" value="Genomic_DNA"/>
</dbReference>
<protein>
    <submittedName>
        <fullName evidence="2">Antibiotic biosynthesis monooxygenase</fullName>
    </submittedName>
</protein>
<dbReference type="InterPro" id="IPR007138">
    <property type="entry name" value="ABM_dom"/>
</dbReference>